<feature type="compositionally biased region" description="Polar residues" evidence="1">
    <location>
        <begin position="597"/>
        <end position="608"/>
    </location>
</feature>
<feature type="compositionally biased region" description="Low complexity" evidence="1">
    <location>
        <begin position="656"/>
        <end position="676"/>
    </location>
</feature>
<dbReference type="VEuPathDB" id="FungiDB:PDIP_31340"/>
<feature type="compositionally biased region" description="Polar residues" evidence="1">
    <location>
        <begin position="520"/>
        <end position="544"/>
    </location>
</feature>
<feature type="compositionally biased region" description="Low complexity" evidence="1">
    <location>
        <begin position="683"/>
        <end position="712"/>
    </location>
</feature>
<dbReference type="EMBL" id="CP060778">
    <property type="protein sequence ID" value="QQK46779.1"/>
    <property type="molecule type" value="Genomic_DNA"/>
</dbReference>
<evidence type="ECO:0000313" key="2">
    <source>
        <dbReference type="EMBL" id="QQK46779.1"/>
    </source>
</evidence>
<evidence type="ECO:0000313" key="3">
    <source>
        <dbReference type="Proteomes" id="UP000595662"/>
    </source>
</evidence>
<feature type="region of interest" description="Disordered" evidence="1">
    <location>
        <begin position="514"/>
        <end position="718"/>
    </location>
</feature>
<feature type="region of interest" description="Disordered" evidence="1">
    <location>
        <begin position="377"/>
        <end position="400"/>
    </location>
</feature>
<sequence length="794" mass="87348">MLQLSATVHDLICFLSTLFTLQSPEHLQPAGIRPVFCLIRRHFLSSRLRFEGLAWAYLALVRHFSFLLYPNTLRVDLTRHLATLQPSDLRPAMYGTSHSLSTMNGMDTLDGSGTIDPANLSNSVSVALPAHSHAIASPRGVKRSRTPDHMGNGRVERDQDDEEQSRRKRGRPPKTPRPSSSEQPIANTAIQTPQMQARALSQATAGSPSLASPDSKNTPTKTLVKALPTVRDHTSDQLNEEGDEYIPKEFDEAGETKADPMGYPQGGREYKCRTFCVPLRGSKLFMLATECARVLNYRDSYLLFNKNRSLHKIIASQIEKDDLIQQDILPYSYRSRQIAIVSARSMFRQFGSRVIVNGRRVRDDYWETKARKQGFTEDDLAGEKRPGAAKARDGSISEPATNLLPALPHNDVVYSNSIEPLPHGLSLDTSESSMPIAPLPMIHMSTTDDPRLRDYTVMPRARQEMAGQPYHDRTQTSSAADLMNQAQHTSDFNKMLSIQRNFRQKGLDEFYSKPREAPVSETQSNTALDSGLSVSQPVQVSQIPSVGRPNPAHTQHMLPQQVPMQPNPMMGGQQNYPPQAHPQSVGQSPVRMPPNMQPNLMQQRSNQSMGGGMVQAPPYGYSPQPQQIWGQPPPQPQPSPLSSSGHQGVGMSQYGQQLSAAPQQSPSPLGHHPQQQQHHHQSPRNQQRQSIPQMPQQYSQMQHPQAAQAQGMQGMGYPGANPAGYPGMTRAMYPPNQAHGGQPFMGGNPQQAGLSMNMTGSGMSGWPTGPGGPMQPGQLQPGQSGSPLGGGWSY</sequence>
<name>A0A7T6XT60_PENDI</name>
<reference evidence="2 3" key="1">
    <citation type="submission" date="2020-08" db="EMBL/GenBank/DDBJ databases">
        <title>The completed genome sequence of the pathogenic ascomycete fungus Penicillium digitatum.</title>
        <authorList>
            <person name="Wang M."/>
        </authorList>
    </citation>
    <scope>NUCLEOTIDE SEQUENCE [LARGE SCALE GENOMIC DNA]</scope>
    <source>
        <strain evidence="2 3">PdW03</strain>
    </source>
</reference>
<accession>A0A7T6XT60</accession>
<protein>
    <submittedName>
        <fullName evidence="2">Chromatin-remodelling complex, RSC SWI/SNF subunit Rsc7/Swp82</fullName>
    </submittedName>
</protein>
<feature type="compositionally biased region" description="Polar residues" evidence="1">
    <location>
        <begin position="182"/>
        <end position="221"/>
    </location>
</feature>
<organism evidence="2 3">
    <name type="scientific">Penicillium digitatum</name>
    <name type="common">Green mold</name>
    <dbReference type="NCBI Taxonomy" id="36651"/>
    <lineage>
        <taxon>Eukaryota</taxon>
        <taxon>Fungi</taxon>
        <taxon>Dikarya</taxon>
        <taxon>Ascomycota</taxon>
        <taxon>Pezizomycotina</taxon>
        <taxon>Eurotiomycetes</taxon>
        <taxon>Eurotiomycetidae</taxon>
        <taxon>Eurotiales</taxon>
        <taxon>Aspergillaceae</taxon>
        <taxon>Penicillium</taxon>
    </lineage>
</organism>
<dbReference type="KEGG" id="pdp:PDIP_31340"/>
<dbReference type="Proteomes" id="UP000595662">
    <property type="component" value="Chromosome 5"/>
</dbReference>
<gene>
    <name evidence="2" type="ORF">Pdw03_1677</name>
</gene>
<dbReference type="InterPro" id="IPR013933">
    <property type="entry name" value="CRC_Rsc7/Swp82"/>
</dbReference>
<feature type="compositionally biased region" description="Low complexity" evidence="1">
    <location>
        <begin position="775"/>
        <end position="786"/>
    </location>
</feature>
<feature type="compositionally biased region" description="Basic and acidic residues" evidence="1">
    <location>
        <begin position="381"/>
        <end position="395"/>
    </location>
</feature>
<feature type="compositionally biased region" description="Low complexity" evidence="1">
    <location>
        <begin position="557"/>
        <end position="575"/>
    </location>
</feature>
<dbReference type="RefSeq" id="XP_014536595.2">
    <property type="nucleotide sequence ID" value="XM_014681109.2"/>
</dbReference>
<proteinExistence type="predicted"/>
<dbReference type="Pfam" id="PF08624">
    <property type="entry name" value="CRC_subunit"/>
    <property type="match status" value="1"/>
</dbReference>
<dbReference type="GeneID" id="26231454"/>
<evidence type="ECO:0000256" key="1">
    <source>
        <dbReference type="SAM" id="MobiDB-lite"/>
    </source>
</evidence>
<feature type="region of interest" description="Disordered" evidence="1">
    <location>
        <begin position="132"/>
        <end position="241"/>
    </location>
</feature>
<feature type="region of interest" description="Disordered" evidence="1">
    <location>
        <begin position="763"/>
        <end position="794"/>
    </location>
</feature>
<dbReference type="AlphaFoldDB" id="A0A7T6XT60"/>